<keyword evidence="3" id="KW-0804">Transcription</keyword>
<dbReference type="Proteomes" id="UP000565572">
    <property type="component" value="Unassembled WGS sequence"/>
</dbReference>
<organism evidence="5 6">
    <name type="scientific">Microlunatus antarcticus</name>
    <dbReference type="NCBI Taxonomy" id="53388"/>
    <lineage>
        <taxon>Bacteria</taxon>
        <taxon>Bacillati</taxon>
        <taxon>Actinomycetota</taxon>
        <taxon>Actinomycetes</taxon>
        <taxon>Propionibacteriales</taxon>
        <taxon>Propionibacteriaceae</taxon>
        <taxon>Microlunatus</taxon>
    </lineage>
</organism>
<reference evidence="5 6" key="1">
    <citation type="submission" date="2020-08" db="EMBL/GenBank/DDBJ databases">
        <title>Sequencing the genomes of 1000 actinobacteria strains.</title>
        <authorList>
            <person name="Klenk H.-P."/>
        </authorList>
    </citation>
    <scope>NUCLEOTIDE SEQUENCE [LARGE SCALE GENOMIC DNA]</scope>
    <source>
        <strain evidence="5 6">DSM 11053</strain>
    </source>
</reference>
<evidence type="ECO:0000313" key="5">
    <source>
        <dbReference type="EMBL" id="MBB3326943.1"/>
    </source>
</evidence>
<dbReference type="InterPro" id="IPR039422">
    <property type="entry name" value="MarR/SlyA-like"/>
</dbReference>
<dbReference type="GO" id="GO:0006950">
    <property type="term" value="P:response to stress"/>
    <property type="evidence" value="ECO:0007669"/>
    <property type="project" value="TreeGrafter"/>
</dbReference>
<dbReference type="SUPFAM" id="SSF46785">
    <property type="entry name" value="Winged helix' DNA-binding domain"/>
    <property type="match status" value="1"/>
</dbReference>
<dbReference type="SMART" id="SM00347">
    <property type="entry name" value="HTH_MARR"/>
    <property type="match status" value="1"/>
</dbReference>
<gene>
    <name evidence="5" type="ORF">FHX39_001887</name>
</gene>
<dbReference type="Gene3D" id="1.10.10.10">
    <property type="entry name" value="Winged helix-like DNA-binding domain superfamily/Winged helix DNA-binding domain"/>
    <property type="match status" value="1"/>
</dbReference>
<keyword evidence="6" id="KW-1185">Reference proteome</keyword>
<accession>A0A7W5JVD8</accession>
<sequence>MTGAAGPTVDAEITWLLHRAAQRMHVVTGEQAEKHGLSLRDHIVMSALDKTPGMTQVELAKTLGLDKTTLMSLLDRLEQQGLVVRRADPRDRRARLPELTPAGDERRATVAAASTAAELAALSSFSAADVAVLRRMLFELIGTGTDPGSCL</sequence>
<dbReference type="EMBL" id="JACHZG010000001">
    <property type="protein sequence ID" value="MBB3326943.1"/>
    <property type="molecule type" value="Genomic_DNA"/>
</dbReference>
<dbReference type="PANTHER" id="PTHR33164">
    <property type="entry name" value="TRANSCRIPTIONAL REGULATOR, MARR FAMILY"/>
    <property type="match status" value="1"/>
</dbReference>
<feature type="domain" description="HTH marR-type" evidence="4">
    <location>
        <begin position="10"/>
        <end position="142"/>
    </location>
</feature>
<dbReference type="GO" id="GO:0003677">
    <property type="term" value="F:DNA binding"/>
    <property type="evidence" value="ECO:0007669"/>
    <property type="project" value="UniProtKB-KW"/>
</dbReference>
<comment type="caution">
    <text evidence="5">The sequence shown here is derived from an EMBL/GenBank/DDBJ whole genome shotgun (WGS) entry which is preliminary data.</text>
</comment>
<evidence type="ECO:0000259" key="4">
    <source>
        <dbReference type="PROSITE" id="PS50995"/>
    </source>
</evidence>
<dbReference type="Pfam" id="PF12802">
    <property type="entry name" value="MarR_2"/>
    <property type="match status" value="1"/>
</dbReference>
<evidence type="ECO:0000256" key="1">
    <source>
        <dbReference type="ARBA" id="ARBA00023015"/>
    </source>
</evidence>
<name>A0A7W5JVD8_9ACTN</name>
<dbReference type="InterPro" id="IPR000835">
    <property type="entry name" value="HTH_MarR-typ"/>
</dbReference>
<evidence type="ECO:0000313" key="6">
    <source>
        <dbReference type="Proteomes" id="UP000565572"/>
    </source>
</evidence>
<dbReference type="PANTHER" id="PTHR33164:SF43">
    <property type="entry name" value="HTH-TYPE TRANSCRIPTIONAL REPRESSOR YETL"/>
    <property type="match status" value="1"/>
</dbReference>
<dbReference type="InterPro" id="IPR036390">
    <property type="entry name" value="WH_DNA-bd_sf"/>
</dbReference>
<proteinExistence type="predicted"/>
<evidence type="ECO:0000256" key="2">
    <source>
        <dbReference type="ARBA" id="ARBA00023125"/>
    </source>
</evidence>
<keyword evidence="1" id="KW-0805">Transcription regulation</keyword>
<dbReference type="PRINTS" id="PR00598">
    <property type="entry name" value="HTHMARR"/>
</dbReference>
<keyword evidence="2 5" id="KW-0238">DNA-binding</keyword>
<dbReference type="PROSITE" id="PS50995">
    <property type="entry name" value="HTH_MARR_2"/>
    <property type="match status" value="1"/>
</dbReference>
<dbReference type="RefSeq" id="WP_198423328.1">
    <property type="nucleotide sequence ID" value="NZ_JACHZG010000001.1"/>
</dbReference>
<dbReference type="AlphaFoldDB" id="A0A7W5JVD8"/>
<evidence type="ECO:0000256" key="3">
    <source>
        <dbReference type="ARBA" id="ARBA00023163"/>
    </source>
</evidence>
<protein>
    <submittedName>
        <fullName evidence="5">DNA-binding MarR family transcriptional regulator</fullName>
    </submittedName>
</protein>
<dbReference type="GO" id="GO:0003700">
    <property type="term" value="F:DNA-binding transcription factor activity"/>
    <property type="evidence" value="ECO:0007669"/>
    <property type="project" value="InterPro"/>
</dbReference>
<dbReference type="InterPro" id="IPR036388">
    <property type="entry name" value="WH-like_DNA-bd_sf"/>
</dbReference>
<dbReference type="PROSITE" id="PS01117">
    <property type="entry name" value="HTH_MARR_1"/>
    <property type="match status" value="1"/>
</dbReference>
<dbReference type="InterPro" id="IPR023187">
    <property type="entry name" value="Tscrpt_reg_MarR-type_CS"/>
</dbReference>